<keyword evidence="1" id="KW-0805">Transcription regulation</keyword>
<proteinExistence type="predicted"/>
<evidence type="ECO:0000256" key="3">
    <source>
        <dbReference type="ARBA" id="ARBA00023163"/>
    </source>
</evidence>
<reference evidence="5 6" key="1">
    <citation type="journal article" date="2017" name="Antonie Van Leeuwenhoek">
        <title>Rhizobium rhizosphaerae sp. nov., a novel species isolated from rice rhizosphere.</title>
        <authorList>
            <person name="Zhao J.J."/>
            <person name="Zhang J."/>
            <person name="Zhang R.J."/>
            <person name="Zhang C.W."/>
            <person name="Yin H.Q."/>
            <person name="Zhang X.X."/>
        </authorList>
    </citation>
    <scope>NUCLEOTIDE SEQUENCE [LARGE SCALE GENOMIC DNA]</scope>
    <source>
        <strain evidence="5 6">E3</strain>
    </source>
</reference>
<dbReference type="eggNOG" id="COG1609">
    <property type="taxonomic scope" value="Bacteria"/>
</dbReference>
<dbReference type="GO" id="GO:0003700">
    <property type="term" value="F:DNA-binding transcription factor activity"/>
    <property type="evidence" value="ECO:0007669"/>
    <property type="project" value="TreeGrafter"/>
</dbReference>
<dbReference type="PANTHER" id="PTHR30146:SF120">
    <property type="entry name" value="ALANINE RACEMASE"/>
    <property type="match status" value="1"/>
</dbReference>
<dbReference type="CDD" id="cd06295">
    <property type="entry name" value="PBP1_CelR"/>
    <property type="match status" value="1"/>
</dbReference>
<protein>
    <submittedName>
        <fullName evidence="5">LacI family transcription regulator</fullName>
    </submittedName>
</protein>
<evidence type="ECO:0000259" key="4">
    <source>
        <dbReference type="PROSITE" id="PS50932"/>
    </source>
</evidence>
<accession>K6YZK2</accession>
<dbReference type="SMART" id="SM00354">
    <property type="entry name" value="HTH_LACI"/>
    <property type="match status" value="1"/>
</dbReference>
<feature type="domain" description="HTH lacI-type" evidence="4">
    <location>
        <begin position="6"/>
        <end position="60"/>
    </location>
</feature>
<keyword evidence="2" id="KW-0238">DNA-binding</keyword>
<dbReference type="PROSITE" id="PS50932">
    <property type="entry name" value="HTH_LACI_2"/>
    <property type="match status" value="1"/>
</dbReference>
<keyword evidence="3" id="KW-0804">Transcription</keyword>
<dbReference type="InterPro" id="IPR028082">
    <property type="entry name" value="Peripla_BP_I"/>
</dbReference>
<evidence type="ECO:0000313" key="6">
    <source>
        <dbReference type="Proteomes" id="UP000006334"/>
    </source>
</evidence>
<name>K6YZK2_9ALTE</name>
<dbReference type="PANTHER" id="PTHR30146">
    <property type="entry name" value="LACI-RELATED TRANSCRIPTIONAL REPRESSOR"/>
    <property type="match status" value="1"/>
</dbReference>
<organism evidence="5 6">
    <name type="scientific">Aliiglaciecola lipolytica E3</name>
    <dbReference type="NCBI Taxonomy" id="1127673"/>
    <lineage>
        <taxon>Bacteria</taxon>
        <taxon>Pseudomonadati</taxon>
        <taxon>Pseudomonadota</taxon>
        <taxon>Gammaproteobacteria</taxon>
        <taxon>Alteromonadales</taxon>
        <taxon>Alteromonadaceae</taxon>
        <taxon>Aliiglaciecola</taxon>
    </lineage>
</organism>
<dbReference type="SUPFAM" id="SSF47413">
    <property type="entry name" value="lambda repressor-like DNA-binding domains"/>
    <property type="match status" value="1"/>
</dbReference>
<dbReference type="Pfam" id="PF00356">
    <property type="entry name" value="LacI"/>
    <property type="match status" value="1"/>
</dbReference>
<dbReference type="OrthoDB" id="5681588at2"/>
<dbReference type="PROSITE" id="PS00356">
    <property type="entry name" value="HTH_LACI_1"/>
    <property type="match status" value="1"/>
</dbReference>
<dbReference type="SUPFAM" id="SSF53822">
    <property type="entry name" value="Periplasmic binding protein-like I"/>
    <property type="match status" value="1"/>
</dbReference>
<dbReference type="InterPro" id="IPR046335">
    <property type="entry name" value="LacI/GalR-like_sensor"/>
</dbReference>
<sequence length="340" mass="37149">MTFKVRTLSDLAKLAGVSGSTASRALNDNPLISEKTRKKIQKLAADHGFKINTAARNFRLKTSNTIAVVIVKSSELDQSITDPFVLNIVGVIAEELRIHKYDVLLVSHNIGQAASLDEYFNMNRADGLIVFGQGDDIEAFDDLINKQHPIVVWGAQSNGNDYVTVGTDNVKGGELATQHLIEQGCQNIVFCGVRSFETGLRFEGYQNALKHAQLNIPDALDIHFTFEDAYRVTLELLKQNKFSFDGIVAASDTIALGMIRALNEQGISIPEQVAIVGYDDISVCAFTQPALSSIHQDTQLGGKALVSSLLDLLAKKPVESIMLDTQLVARDSSCRKLNKT</sequence>
<evidence type="ECO:0000313" key="5">
    <source>
        <dbReference type="EMBL" id="GAC16645.1"/>
    </source>
</evidence>
<dbReference type="Gene3D" id="3.40.50.2300">
    <property type="match status" value="2"/>
</dbReference>
<dbReference type="Pfam" id="PF13377">
    <property type="entry name" value="Peripla_BP_3"/>
    <property type="match status" value="1"/>
</dbReference>
<keyword evidence="6" id="KW-1185">Reference proteome</keyword>
<dbReference type="AlphaFoldDB" id="K6YZK2"/>
<dbReference type="CDD" id="cd01392">
    <property type="entry name" value="HTH_LacI"/>
    <property type="match status" value="1"/>
</dbReference>
<dbReference type="EMBL" id="BAEN01000076">
    <property type="protein sequence ID" value="GAC16645.1"/>
    <property type="molecule type" value="Genomic_DNA"/>
</dbReference>
<evidence type="ECO:0000256" key="2">
    <source>
        <dbReference type="ARBA" id="ARBA00023125"/>
    </source>
</evidence>
<gene>
    <name evidence="5" type="ORF">GLIP_4034</name>
</gene>
<evidence type="ECO:0000256" key="1">
    <source>
        <dbReference type="ARBA" id="ARBA00023015"/>
    </source>
</evidence>
<dbReference type="Proteomes" id="UP000006334">
    <property type="component" value="Unassembled WGS sequence"/>
</dbReference>
<comment type="caution">
    <text evidence="5">The sequence shown here is derived from an EMBL/GenBank/DDBJ whole genome shotgun (WGS) entry which is preliminary data.</text>
</comment>
<dbReference type="InterPro" id="IPR000843">
    <property type="entry name" value="HTH_LacI"/>
</dbReference>
<dbReference type="RefSeq" id="WP_008846447.1">
    <property type="nucleotide sequence ID" value="NZ_BAEN01000076.1"/>
</dbReference>
<dbReference type="InterPro" id="IPR010982">
    <property type="entry name" value="Lambda_DNA-bd_dom_sf"/>
</dbReference>
<dbReference type="STRING" id="1127673.GLIP_4034"/>
<dbReference type="GO" id="GO:0000976">
    <property type="term" value="F:transcription cis-regulatory region binding"/>
    <property type="evidence" value="ECO:0007669"/>
    <property type="project" value="TreeGrafter"/>
</dbReference>
<dbReference type="Gene3D" id="1.10.260.40">
    <property type="entry name" value="lambda repressor-like DNA-binding domains"/>
    <property type="match status" value="1"/>
</dbReference>